<accession>A0ABW0GL19</accession>
<name>A0ABW0GL19_9MICO</name>
<protein>
    <submittedName>
        <fullName evidence="1">Uncharacterized protein</fullName>
    </submittedName>
</protein>
<sequence length="145" mass="15013">MTTTGGRAAARHQVVLVRTWHDHHGAGGCCGTTDAVGTLGPPDRATAAAPPAEDATGRRYRALRTALPHVRVEVTDSRNWLYLAPWAYRARRAAGAPAAVAARAAARATTPGGVLVDGELLALDPHAPAEEVVAAVRARTGTLQG</sequence>
<dbReference type="RefSeq" id="WP_340267989.1">
    <property type="nucleotide sequence ID" value="NZ_JBBEOG010000002.1"/>
</dbReference>
<dbReference type="EMBL" id="JBHSLD010000007">
    <property type="protein sequence ID" value="MFC5380588.1"/>
    <property type="molecule type" value="Genomic_DNA"/>
</dbReference>
<gene>
    <name evidence="1" type="ORF">ACFPJ6_07290</name>
</gene>
<proteinExistence type="predicted"/>
<evidence type="ECO:0000313" key="2">
    <source>
        <dbReference type="Proteomes" id="UP001596122"/>
    </source>
</evidence>
<organism evidence="1 2">
    <name type="scientific">Aquipuribacter nitratireducens</name>
    <dbReference type="NCBI Taxonomy" id="650104"/>
    <lineage>
        <taxon>Bacteria</taxon>
        <taxon>Bacillati</taxon>
        <taxon>Actinomycetota</taxon>
        <taxon>Actinomycetes</taxon>
        <taxon>Micrococcales</taxon>
        <taxon>Intrasporangiaceae</taxon>
        <taxon>Aquipuribacter</taxon>
    </lineage>
</organism>
<comment type="caution">
    <text evidence="1">The sequence shown here is derived from an EMBL/GenBank/DDBJ whole genome shotgun (WGS) entry which is preliminary data.</text>
</comment>
<evidence type="ECO:0000313" key="1">
    <source>
        <dbReference type="EMBL" id="MFC5380588.1"/>
    </source>
</evidence>
<reference evidence="2" key="1">
    <citation type="journal article" date="2019" name="Int. J. Syst. Evol. Microbiol.">
        <title>The Global Catalogue of Microorganisms (GCM) 10K type strain sequencing project: providing services to taxonomists for standard genome sequencing and annotation.</title>
        <authorList>
            <consortium name="The Broad Institute Genomics Platform"/>
            <consortium name="The Broad Institute Genome Sequencing Center for Infectious Disease"/>
            <person name="Wu L."/>
            <person name="Ma J."/>
        </authorList>
    </citation>
    <scope>NUCLEOTIDE SEQUENCE [LARGE SCALE GENOMIC DNA]</scope>
    <source>
        <strain evidence="2">CCUG 43114</strain>
    </source>
</reference>
<keyword evidence="2" id="KW-1185">Reference proteome</keyword>
<dbReference type="Proteomes" id="UP001596122">
    <property type="component" value="Unassembled WGS sequence"/>
</dbReference>